<name>A0A927BNG7_STRGL</name>
<dbReference type="EMBL" id="JACWUS010000005">
    <property type="protein sequence ID" value="MBD2829836.1"/>
    <property type="molecule type" value="Genomic_DNA"/>
</dbReference>
<gene>
    <name evidence="1" type="ORF">ID875_20850</name>
</gene>
<accession>A0A927BNG7</accession>
<proteinExistence type="predicted"/>
<reference evidence="1" key="1">
    <citation type="journal article" date="2020" name="PLoS ONE">
        <title>Isolation and characterization of Streptomyces bacteriophages and Streptomyces strains encoding biosynthetic arsenals: Streptomyces strains and phages for antibiotic discovery.</title>
        <authorList>
            <person name="Montano E.T."/>
            <person name="Nideffer J.F."/>
            <person name="Brumage L."/>
            <person name="Erb M."/>
            <person name="Derman A.I."/>
            <person name="Davis J.P."/>
            <person name="Estrada E."/>
            <person name="Fu S."/>
            <person name="Le D."/>
            <person name="Vuppala A."/>
            <person name="Tran C."/>
            <person name="Luterstein E."/>
            <person name="Lakkaraju S."/>
            <person name="Panchagnula S."/>
            <person name="Ren C."/>
            <person name="Doan J."/>
            <person name="Tran S."/>
            <person name="Soriano J."/>
            <person name="Fujita Y."/>
            <person name="Gutala P."/>
            <person name="Fujii Q."/>
            <person name="Lee M."/>
            <person name="Bui A."/>
            <person name="Villarreal C."/>
            <person name="Shing S.R."/>
            <person name="Kim S."/>
            <person name="Freeman D."/>
            <person name="Racha V."/>
            <person name="Ho A."/>
            <person name="Kumar P."/>
            <person name="Falah K."/>
            <person name="Dawson T."/>
            <person name="Enustun E."/>
            <person name="Prichard A."/>
            <person name="Gomez A."/>
            <person name="Khanna K."/>
            <person name="Trigg S."/>
            <person name="Fernandez L."/>
            <person name="Pogliano K."/>
            <person name="Pogliano J."/>
        </authorList>
    </citation>
    <scope>NUCLEOTIDE SEQUENCE</scope>
    <source>
        <strain evidence="1">QF2</strain>
    </source>
</reference>
<dbReference type="AlphaFoldDB" id="A0A927BNG7"/>
<comment type="caution">
    <text evidence="1">The sequence shown here is derived from an EMBL/GenBank/DDBJ whole genome shotgun (WGS) entry which is preliminary data.</text>
</comment>
<evidence type="ECO:0000313" key="1">
    <source>
        <dbReference type="EMBL" id="MBD2829836.1"/>
    </source>
</evidence>
<sequence length="93" mass="10585">MRPLPQDNHHPDRFRSDGYAWGFLAPESIWLSVLGSHWESIPLPESPEDAIRPGVTVLYSGRPQPYTLARVRRDGQSIFRVLEVVRTYTPQGG</sequence>
<organism evidence="1">
    <name type="scientific">Streptomyces globisporus</name>
    <dbReference type="NCBI Taxonomy" id="1908"/>
    <lineage>
        <taxon>Bacteria</taxon>
        <taxon>Bacillati</taxon>
        <taxon>Actinomycetota</taxon>
        <taxon>Actinomycetes</taxon>
        <taxon>Kitasatosporales</taxon>
        <taxon>Streptomycetaceae</taxon>
        <taxon>Streptomyces</taxon>
    </lineage>
</organism>
<protein>
    <submittedName>
        <fullName evidence="1">Uncharacterized protein</fullName>
    </submittedName>
</protein>